<feature type="compositionally biased region" description="Basic and acidic residues" evidence="1">
    <location>
        <begin position="64"/>
        <end position="74"/>
    </location>
</feature>
<keyword evidence="3" id="KW-1185">Reference proteome</keyword>
<sequence length="124" mass="14837">MGRIGRTQRIYLKKMNWLGFMEEMKGWNTKTNFRLLEKKETRIRDTQEVIQDIENFWNMKNIVRQRDPQGRDEEIPSSPKQCSSPRPDKPKSSPSRTLQKSLLKRGRRQGDQGRNKTSFNQRKK</sequence>
<evidence type="ECO:0000256" key="1">
    <source>
        <dbReference type="SAM" id="MobiDB-lite"/>
    </source>
</evidence>
<dbReference type="Proteomes" id="UP000765509">
    <property type="component" value="Unassembled WGS sequence"/>
</dbReference>
<evidence type="ECO:0000313" key="2">
    <source>
        <dbReference type="EMBL" id="MBW0529521.1"/>
    </source>
</evidence>
<feature type="compositionally biased region" description="Polar residues" evidence="1">
    <location>
        <begin position="115"/>
        <end position="124"/>
    </location>
</feature>
<accession>A0A9Q3F347</accession>
<proteinExistence type="predicted"/>
<gene>
    <name evidence="2" type="ORF">O181_069236</name>
</gene>
<reference evidence="2" key="1">
    <citation type="submission" date="2021-03" db="EMBL/GenBank/DDBJ databases">
        <title>Draft genome sequence of rust myrtle Austropuccinia psidii MF-1, a brazilian biotype.</title>
        <authorList>
            <person name="Quecine M.C."/>
            <person name="Pachon D.M.R."/>
            <person name="Bonatelli M.L."/>
            <person name="Correr F.H."/>
            <person name="Franceschini L.M."/>
            <person name="Leite T.F."/>
            <person name="Margarido G.R.A."/>
            <person name="Almeida C.A."/>
            <person name="Ferrarezi J.A."/>
            <person name="Labate C.A."/>
        </authorList>
    </citation>
    <scope>NUCLEOTIDE SEQUENCE</scope>
    <source>
        <strain evidence="2">MF-1</strain>
    </source>
</reference>
<dbReference type="AlphaFoldDB" id="A0A9Q3F347"/>
<name>A0A9Q3F347_9BASI</name>
<evidence type="ECO:0000313" key="3">
    <source>
        <dbReference type="Proteomes" id="UP000765509"/>
    </source>
</evidence>
<protein>
    <submittedName>
        <fullName evidence="2">Uncharacterized protein</fullName>
    </submittedName>
</protein>
<feature type="region of interest" description="Disordered" evidence="1">
    <location>
        <begin position="64"/>
        <end position="124"/>
    </location>
</feature>
<comment type="caution">
    <text evidence="2">The sequence shown here is derived from an EMBL/GenBank/DDBJ whole genome shotgun (WGS) entry which is preliminary data.</text>
</comment>
<dbReference type="EMBL" id="AVOT02035222">
    <property type="protein sequence ID" value="MBW0529521.1"/>
    <property type="molecule type" value="Genomic_DNA"/>
</dbReference>
<organism evidence="2 3">
    <name type="scientific">Austropuccinia psidii MF-1</name>
    <dbReference type="NCBI Taxonomy" id="1389203"/>
    <lineage>
        <taxon>Eukaryota</taxon>
        <taxon>Fungi</taxon>
        <taxon>Dikarya</taxon>
        <taxon>Basidiomycota</taxon>
        <taxon>Pucciniomycotina</taxon>
        <taxon>Pucciniomycetes</taxon>
        <taxon>Pucciniales</taxon>
        <taxon>Sphaerophragmiaceae</taxon>
        <taxon>Austropuccinia</taxon>
    </lineage>
</organism>